<dbReference type="PROSITE" id="PS50262">
    <property type="entry name" value="G_PROTEIN_RECEP_F1_2"/>
    <property type="match status" value="1"/>
</dbReference>
<dbReference type="GO" id="GO:0001607">
    <property type="term" value="F:neuromedin U receptor activity"/>
    <property type="evidence" value="ECO:0007669"/>
    <property type="project" value="InterPro"/>
</dbReference>
<dbReference type="Gene3D" id="1.20.1070.10">
    <property type="entry name" value="Rhodopsin 7-helix transmembrane proteins"/>
    <property type="match status" value="1"/>
</dbReference>
<keyword evidence="6" id="KW-0297">G-protein coupled receptor</keyword>
<dbReference type="EMBL" id="JAULUE010002057">
    <property type="protein sequence ID" value="KAK5888517.1"/>
    <property type="molecule type" value="Genomic_DNA"/>
</dbReference>
<comment type="function">
    <text evidence="1">Receptor for the neuromedin-U and neuromedin-S neuropeptides.</text>
</comment>
<evidence type="ECO:0000256" key="7">
    <source>
        <dbReference type="ARBA" id="ARBA00023136"/>
    </source>
</evidence>
<protein>
    <recommendedName>
        <fullName evidence="13">G-protein coupled receptors family 1 profile domain-containing protein</fullName>
    </recommendedName>
</protein>
<keyword evidence="10" id="KW-0325">Glycoprotein</keyword>
<dbReference type="Proteomes" id="UP001335648">
    <property type="component" value="Unassembled WGS sequence"/>
</dbReference>
<comment type="subcellular location">
    <subcellularLocation>
        <location evidence="2">Cell membrane</location>
        <topology evidence="2">Multi-pass membrane protein</topology>
    </subcellularLocation>
</comment>
<keyword evidence="9" id="KW-0675">Receptor</keyword>
<evidence type="ECO:0000256" key="11">
    <source>
        <dbReference type="ARBA" id="ARBA00023224"/>
    </source>
</evidence>
<dbReference type="SUPFAM" id="SSF81321">
    <property type="entry name" value="Family A G protein-coupled receptor-like"/>
    <property type="match status" value="1"/>
</dbReference>
<dbReference type="AlphaFoldDB" id="A0AAN8GSJ5"/>
<evidence type="ECO:0000256" key="12">
    <source>
        <dbReference type="SAM" id="Phobius"/>
    </source>
</evidence>
<dbReference type="InterPro" id="IPR005390">
    <property type="entry name" value="NeuromedU_rcpt"/>
</dbReference>
<evidence type="ECO:0000256" key="6">
    <source>
        <dbReference type="ARBA" id="ARBA00023040"/>
    </source>
</evidence>
<name>A0AAN8GSJ5_9TELE</name>
<feature type="transmembrane region" description="Helical" evidence="12">
    <location>
        <begin position="69"/>
        <end position="95"/>
    </location>
</feature>
<evidence type="ECO:0000313" key="14">
    <source>
        <dbReference type="EMBL" id="KAK5888517.1"/>
    </source>
</evidence>
<dbReference type="PANTHER" id="PTHR24243:SF235">
    <property type="entry name" value="NEUROMEDIN-U RECEPTOR 1-RELATED"/>
    <property type="match status" value="1"/>
</dbReference>
<keyword evidence="3" id="KW-1003">Cell membrane</keyword>
<keyword evidence="11" id="KW-0807">Transducer</keyword>
<feature type="domain" description="G-protein coupled receptors family 1 profile" evidence="13">
    <location>
        <begin position="87"/>
        <end position="145"/>
    </location>
</feature>
<dbReference type="Pfam" id="PF00001">
    <property type="entry name" value="7tm_1"/>
    <property type="match status" value="1"/>
</dbReference>
<dbReference type="InterPro" id="IPR000276">
    <property type="entry name" value="GPCR_Rhodpsn"/>
</dbReference>
<dbReference type="InterPro" id="IPR017452">
    <property type="entry name" value="GPCR_Rhodpsn_7TM"/>
</dbReference>
<gene>
    <name evidence="14" type="ORF">CesoFtcFv8_014606</name>
</gene>
<evidence type="ECO:0000313" key="15">
    <source>
        <dbReference type="Proteomes" id="UP001335648"/>
    </source>
</evidence>
<comment type="caution">
    <text evidence="14">The sequence shown here is derived from an EMBL/GenBank/DDBJ whole genome shotgun (WGS) entry which is preliminary data.</text>
</comment>
<evidence type="ECO:0000256" key="9">
    <source>
        <dbReference type="ARBA" id="ARBA00023170"/>
    </source>
</evidence>
<evidence type="ECO:0000256" key="5">
    <source>
        <dbReference type="ARBA" id="ARBA00022989"/>
    </source>
</evidence>
<organism evidence="14 15">
    <name type="scientific">Champsocephalus esox</name>
    <name type="common">pike icefish</name>
    <dbReference type="NCBI Taxonomy" id="159716"/>
    <lineage>
        <taxon>Eukaryota</taxon>
        <taxon>Metazoa</taxon>
        <taxon>Chordata</taxon>
        <taxon>Craniata</taxon>
        <taxon>Vertebrata</taxon>
        <taxon>Euteleostomi</taxon>
        <taxon>Actinopterygii</taxon>
        <taxon>Neopterygii</taxon>
        <taxon>Teleostei</taxon>
        <taxon>Neoteleostei</taxon>
        <taxon>Acanthomorphata</taxon>
        <taxon>Eupercaria</taxon>
        <taxon>Perciformes</taxon>
        <taxon>Notothenioidei</taxon>
        <taxon>Channichthyidae</taxon>
        <taxon>Champsocephalus</taxon>
    </lineage>
</organism>
<dbReference type="PANTHER" id="PTHR24243">
    <property type="entry name" value="G-PROTEIN COUPLED RECEPTOR"/>
    <property type="match status" value="1"/>
</dbReference>
<evidence type="ECO:0000256" key="10">
    <source>
        <dbReference type="ARBA" id="ARBA00023180"/>
    </source>
</evidence>
<keyword evidence="8" id="KW-1015">Disulfide bond</keyword>
<accession>A0AAN8GSJ5</accession>
<keyword evidence="4 12" id="KW-0812">Transmembrane</keyword>
<evidence type="ECO:0000259" key="13">
    <source>
        <dbReference type="PROSITE" id="PS50262"/>
    </source>
</evidence>
<evidence type="ECO:0000256" key="2">
    <source>
        <dbReference type="ARBA" id="ARBA00004651"/>
    </source>
</evidence>
<sequence length="145" mass="16089">MLQRNCSLTALFTSDATVLSDVGCPDASVVCGVNISWVLANATAQDLHYMCLSEEEYLSVHLGPVKSPVFLAVCVTYLTIFMVGVLGNSLTCTVILRNRLMQTPTNYYLMSLAVSDLLVLLLAMPLERYEMWQNYPFLLGGWLLL</sequence>
<keyword evidence="15" id="KW-1185">Reference proteome</keyword>
<keyword evidence="7 12" id="KW-0472">Membrane</keyword>
<evidence type="ECO:0000256" key="4">
    <source>
        <dbReference type="ARBA" id="ARBA00022692"/>
    </source>
</evidence>
<evidence type="ECO:0000256" key="1">
    <source>
        <dbReference type="ARBA" id="ARBA00003593"/>
    </source>
</evidence>
<dbReference type="PRINTS" id="PR00237">
    <property type="entry name" value="GPCRRHODOPSN"/>
</dbReference>
<feature type="transmembrane region" description="Helical" evidence="12">
    <location>
        <begin position="107"/>
        <end position="126"/>
    </location>
</feature>
<evidence type="ECO:0000256" key="3">
    <source>
        <dbReference type="ARBA" id="ARBA00022475"/>
    </source>
</evidence>
<keyword evidence="5 12" id="KW-1133">Transmembrane helix</keyword>
<proteinExistence type="predicted"/>
<dbReference type="GO" id="GO:0005886">
    <property type="term" value="C:plasma membrane"/>
    <property type="evidence" value="ECO:0007669"/>
    <property type="project" value="UniProtKB-SubCell"/>
</dbReference>
<reference evidence="14 15" key="1">
    <citation type="journal article" date="2023" name="Mol. Biol. Evol.">
        <title>Genomics of Secondarily Temperate Adaptation in the Only Non-Antarctic Icefish.</title>
        <authorList>
            <person name="Rivera-Colon A.G."/>
            <person name="Rayamajhi N."/>
            <person name="Minhas B.F."/>
            <person name="Madrigal G."/>
            <person name="Bilyk K.T."/>
            <person name="Yoon V."/>
            <person name="Hune M."/>
            <person name="Gregory S."/>
            <person name="Cheng C.H.C."/>
            <person name="Catchen J.M."/>
        </authorList>
    </citation>
    <scope>NUCLEOTIDE SEQUENCE [LARGE SCALE GENOMIC DNA]</scope>
    <source>
        <strain evidence="14">JC2023a</strain>
    </source>
</reference>
<evidence type="ECO:0000256" key="8">
    <source>
        <dbReference type="ARBA" id="ARBA00023157"/>
    </source>
</evidence>
<dbReference type="PRINTS" id="PR01565">
    <property type="entry name" value="NEUROMEDINUR"/>
</dbReference>